<evidence type="ECO:0000313" key="3">
    <source>
        <dbReference type="Proteomes" id="UP000248146"/>
    </source>
</evidence>
<proteinExistence type="predicted"/>
<dbReference type="EMBL" id="QJRX01000001">
    <property type="protein sequence ID" value="PYC29175.1"/>
    <property type="molecule type" value="Genomic_DNA"/>
</dbReference>
<accession>A0A2V4L5C3</accession>
<evidence type="ECO:0000256" key="1">
    <source>
        <dbReference type="SAM" id="SignalP"/>
    </source>
</evidence>
<sequence>MNTKTLLPGLLALSLAGVAWAATDAGSEQQWQQHMSQMRELHQSWMAGKSPEERHKLMLEHRQAMGGGMQMMGGCPLHGGMQMGMGKGAGMMMPLDTPEQVDQHIQHMEQMLEQLKAHREMLSKP</sequence>
<protein>
    <recommendedName>
        <fullName evidence="4">DUF305 domain-containing protein</fullName>
    </recommendedName>
</protein>
<keyword evidence="1" id="KW-0732">Signal</keyword>
<dbReference type="RefSeq" id="WP_110680326.1">
    <property type="nucleotide sequence ID" value="NZ_QJRX01000001.1"/>
</dbReference>
<name>A0A2V4L5C3_AQUAC</name>
<dbReference type="AlphaFoldDB" id="A0A2V4L5C3"/>
<dbReference type="Proteomes" id="UP000248146">
    <property type="component" value="Unassembled WGS sequence"/>
</dbReference>
<dbReference type="OrthoDB" id="6901776at2"/>
<organism evidence="2 3">
    <name type="scientific">Aquipseudomonas alcaligenes</name>
    <name type="common">Pseudomonas alcaligenes</name>
    <dbReference type="NCBI Taxonomy" id="43263"/>
    <lineage>
        <taxon>Bacteria</taxon>
        <taxon>Pseudomonadati</taxon>
        <taxon>Pseudomonadota</taxon>
        <taxon>Gammaproteobacteria</taxon>
        <taxon>Pseudomonadales</taxon>
        <taxon>Pseudomonadaceae</taxon>
        <taxon>Aquipseudomonas</taxon>
    </lineage>
</organism>
<comment type="caution">
    <text evidence="2">The sequence shown here is derived from an EMBL/GenBank/DDBJ whole genome shotgun (WGS) entry which is preliminary data.</text>
</comment>
<feature type="signal peptide" evidence="1">
    <location>
        <begin position="1"/>
        <end position="21"/>
    </location>
</feature>
<feature type="chain" id="PRO_5016119814" description="DUF305 domain-containing protein" evidence="1">
    <location>
        <begin position="22"/>
        <end position="125"/>
    </location>
</feature>
<gene>
    <name evidence="2" type="ORF">DMO17_00315</name>
</gene>
<evidence type="ECO:0000313" key="2">
    <source>
        <dbReference type="EMBL" id="PYC29175.1"/>
    </source>
</evidence>
<reference evidence="2 3" key="1">
    <citation type="submission" date="2018-06" db="EMBL/GenBank/DDBJ databases">
        <title>Pseudomonas diversity within urban Lake Michigan freshwaters.</title>
        <authorList>
            <person name="Batrich M."/>
            <person name="Hatzopoulos T."/>
            <person name="Putonti C."/>
        </authorList>
    </citation>
    <scope>NUCLEOTIDE SEQUENCE [LARGE SCALE GENOMIC DNA]</scope>
    <source>
        <strain evidence="2 3">MB-090714</strain>
    </source>
</reference>
<evidence type="ECO:0008006" key="4">
    <source>
        <dbReference type="Google" id="ProtNLM"/>
    </source>
</evidence>